<reference evidence="1 2" key="1">
    <citation type="submission" date="2019-11" db="EMBL/GenBank/DDBJ databases">
        <title>Comparative genomics of hydrocarbon-degrading Desulfosarcina strains.</title>
        <authorList>
            <person name="Watanabe M."/>
            <person name="Kojima H."/>
            <person name="Fukui M."/>
        </authorList>
    </citation>
    <scope>NUCLEOTIDE SEQUENCE [LARGE SCALE GENOMIC DNA]</scope>
    <source>
        <strain evidence="1 2">PP31</strain>
    </source>
</reference>
<name>A0A5K7Z8X8_9BACT</name>
<gene>
    <name evidence="1" type="ORF">DSCW_23310</name>
</gene>
<accession>A0A5K7Z8X8</accession>
<evidence type="ECO:0000313" key="1">
    <source>
        <dbReference type="EMBL" id="BBO74914.1"/>
    </source>
</evidence>
<proteinExistence type="predicted"/>
<dbReference type="EMBL" id="AP021875">
    <property type="protein sequence ID" value="BBO74914.1"/>
    <property type="molecule type" value="Genomic_DNA"/>
</dbReference>
<evidence type="ECO:0008006" key="3">
    <source>
        <dbReference type="Google" id="ProtNLM"/>
    </source>
</evidence>
<dbReference type="Proteomes" id="UP000427769">
    <property type="component" value="Chromosome"/>
</dbReference>
<protein>
    <recommendedName>
        <fullName evidence="3">STAS/SEC14 domain-containing protein</fullName>
    </recommendedName>
</protein>
<dbReference type="AlphaFoldDB" id="A0A5K7Z8X8"/>
<dbReference type="KEGG" id="dwd:DSCW_23310"/>
<evidence type="ECO:0000313" key="2">
    <source>
        <dbReference type="Proteomes" id="UP000427769"/>
    </source>
</evidence>
<keyword evidence="2" id="KW-1185">Reference proteome</keyword>
<sequence length="167" mass="19561">MAFKRYYYPLCNFTYTFGHGIVDDHDLYIHVLTSQIEMKEWKLIRGLLDCRTVQKSDKITFQGLQQACEIQIEEYAGRDYRYAILINAGKHKMVAEIFAHTLRLGNLNVNVFVDDIDEAFRWLGYDQITVNYLKGKIKKYVQNVDRELPHQTGTGLMDVTKCMHKEA</sequence>
<organism evidence="1 2">
    <name type="scientific">Desulfosarcina widdelii</name>
    <dbReference type="NCBI Taxonomy" id="947919"/>
    <lineage>
        <taxon>Bacteria</taxon>
        <taxon>Pseudomonadati</taxon>
        <taxon>Thermodesulfobacteriota</taxon>
        <taxon>Desulfobacteria</taxon>
        <taxon>Desulfobacterales</taxon>
        <taxon>Desulfosarcinaceae</taxon>
        <taxon>Desulfosarcina</taxon>
    </lineage>
</organism>